<feature type="chain" id="PRO_5038763288" description="Lipoprotein" evidence="1">
    <location>
        <begin position="22"/>
        <end position="133"/>
    </location>
</feature>
<evidence type="ECO:0000313" key="2">
    <source>
        <dbReference type="EMBL" id="BAX98947.1"/>
    </source>
</evidence>
<accession>A0A1Z4F185</accession>
<evidence type="ECO:0000256" key="1">
    <source>
        <dbReference type="SAM" id="SignalP"/>
    </source>
</evidence>
<keyword evidence="1" id="KW-0732">Signal</keyword>
<proteinExistence type="predicted"/>
<dbReference type="RefSeq" id="WP_096503262.1">
    <property type="nucleotide sequence ID" value="NZ_AP018165.1"/>
</dbReference>
<dbReference type="OrthoDB" id="4640569at2"/>
<protein>
    <recommendedName>
        <fullName evidence="4">Lipoprotein</fullName>
    </recommendedName>
</protein>
<dbReference type="Proteomes" id="UP000217954">
    <property type="component" value="Chromosome"/>
</dbReference>
<name>A0A1Z4F185_9MYCO</name>
<evidence type="ECO:0000313" key="3">
    <source>
        <dbReference type="Proteomes" id="UP000217954"/>
    </source>
</evidence>
<organism evidence="2 3">
    <name type="scientific">[Mycobacterium] stephanolepidis</name>
    <dbReference type="NCBI Taxonomy" id="1520670"/>
    <lineage>
        <taxon>Bacteria</taxon>
        <taxon>Bacillati</taxon>
        <taxon>Actinomycetota</taxon>
        <taxon>Actinomycetes</taxon>
        <taxon>Mycobacteriales</taxon>
        <taxon>Mycobacteriaceae</taxon>
        <taxon>Mycobacteroides</taxon>
    </lineage>
</organism>
<reference evidence="2 3" key="2">
    <citation type="journal article" date="2017" name="Int. J. Syst. Evol. Microbiol.">
        <title>Mycobacterium stephanolepidis sp. nov., a rapidly growing species related to Mycobacterium chelonae, isolated from marine teleost fish, Stephanolepis cirrhifer.</title>
        <authorList>
            <person name="Fukano H."/>
            <person name="Wada S."/>
            <person name="Kurata O."/>
            <person name="Katayama K."/>
            <person name="Fujiwara N."/>
            <person name="Hoshino Y."/>
        </authorList>
    </citation>
    <scope>NUCLEOTIDE SEQUENCE [LARGE SCALE GENOMIC DNA]</scope>
    <source>
        <strain evidence="2 3">NJB0901</strain>
    </source>
</reference>
<reference evidence="3" key="1">
    <citation type="journal article" date="2017" name="Genome Announc.">
        <title>Complete Genome Sequence of Mycobacterium stephanolepidis.</title>
        <authorList>
            <person name="Fukano H."/>
            <person name="Yoshida M."/>
            <person name="Katayama Y."/>
            <person name="Omatsu T."/>
            <person name="Mizutani T."/>
            <person name="Kurata O."/>
            <person name="Wada S."/>
            <person name="Hoshino Y."/>
        </authorList>
    </citation>
    <scope>NUCLEOTIDE SEQUENCE [LARGE SCALE GENOMIC DNA]</scope>
    <source>
        <strain evidence="3">NJB0901</strain>
    </source>
</reference>
<dbReference type="AlphaFoldDB" id="A0A1Z4F185"/>
<sequence length="133" mass="14155">MRQLVLLVALAVVGCSNAPEASSSAPAQPPAAACDSKYTRDQFIGTWLDDTSTITLAADGSLLAQGAPGHWEFTSWDKTPQEAPSGQGNKCVLWLKEPPLDLVYFPLNVTPASLSMSYVGRGNTITWTKQGSD</sequence>
<gene>
    <name evidence="2" type="ORF">MSTE_03648</name>
</gene>
<evidence type="ECO:0008006" key="4">
    <source>
        <dbReference type="Google" id="ProtNLM"/>
    </source>
</evidence>
<dbReference type="EMBL" id="AP018165">
    <property type="protein sequence ID" value="BAX98947.1"/>
    <property type="molecule type" value="Genomic_DNA"/>
</dbReference>
<dbReference type="KEGG" id="mste:MSTE_03648"/>
<dbReference type="PROSITE" id="PS51257">
    <property type="entry name" value="PROKAR_LIPOPROTEIN"/>
    <property type="match status" value="1"/>
</dbReference>
<keyword evidence="3" id="KW-1185">Reference proteome</keyword>
<feature type="signal peptide" evidence="1">
    <location>
        <begin position="1"/>
        <end position="21"/>
    </location>
</feature>